<gene>
    <name evidence="3" type="ORF">DFR49_2920</name>
</gene>
<name>A0A397P537_9SPHN</name>
<dbReference type="InterPro" id="IPR036291">
    <property type="entry name" value="NAD(P)-bd_dom_sf"/>
</dbReference>
<reference evidence="3 4" key="1">
    <citation type="submission" date="2018-08" db="EMBL/GenBank/DDBJ databases">
        <title>Genomic Encyclopedia of Type Strains, Phase IV (KMG-IV): sequencing the most valuable type-strain genomes for metagenomic binning, comparative biology and taxonomic classification.</title>
        <authorList>
            <person name="Goeker M."/>
        </authorList>
    </citation>
    <scope>NUCLEOTIDE SEQUENCE [LARGE SCALE GENOMIC DNA]</scope>
    <source>
        <strain evidence="3 4">DSM 25527</strain>
    </source>
</reference>
<feature type="transmembrane region" description="Helical" evidence="1">
    <location>
        <begin position="305"/>
        <end position="328"/>
    </location>
</feature>
<feature type="domain" description="NAD(P)-binding" evidence="2">
    <location>
        <begin position="7"/>
        <end position="150"/>
    </location>
</feature>
<dbReference type="PANTHER" id="PTHR12126:SF11">
    <property type="entry name" value="NADH DEHYDROGENASE [UBIQUINONE] 1 ALPHA SUBCOMPLEX SUBUNIT 9, MITOCHONDRIAL"/>
    <property type="match status" value="1"/>
</dbReference>
<dbReference type="InterPro" id="IPR016040">
    <property type="entry name" value="NAD(P)-bd_dom"/>
</dbReference>
<dbReference type="Pfam" id="PF13460">
    <property type="entry name" value="NAD_binding_10"/>
    <property type="match status" value="1"/>
</dbReference>
<dbReference type="PANTHER" id="PTHR12126">
    <property type="entry name" value="NADH-UBIQUINONE OXIDOREDUCTASE 39 KDA SUBUNIT-RELATED"/>
    <property type="match status" value="1"/>
</dbReference>
<protein>
    <submittedName>
        <fullName evidence="3">Nucleoside-diphosphate-sugar epimerase</fullName>
    </submittedName>
</protein>
<dbReference type="Pfam" id="PF13781">
    <property type="entry name" value="DoxX_3"/>
    <property type="match status" value="1"/>
</dbReference>
<accession>A0A397P537</accession>
<dbReference type="Proteomes" id="UP000266568">
    <property type="component" value="Unassembled WGS sequence"/>
</dbReference>
<dbReference type="AlphaFoldDB" id="A0A397P537"/>
<dbReference type="OrthoDB" id="5377001at2"/>
<dbReference type="InterPro" id="IPR051207">
    <property type="entry name" value="ComplexI_NDUFA9_subunit"/>
</dbReference>
<dbReference type="GO" id="GO:0044877">
    <property type="term" value="F:protein-containing complex binding"/>
    <property type="evidence" value="ECO:0007669"/>
    <property type="project" value="TreeGrafter"/>
</dbReference>
<evidence type="ECO:0000259" key="2">
    <source>
        <dbReference type="Pfam" id="PF13460"/>
    </source>
</evidence>
<evidence type="ECO:0000256" key="1">
    <source>
        <dbReference type="SAM" id="Phobius"/>
    </source>
</evidence>
<keyword evidence="1" id="KW-0472">Membrane</keyword>
<dbReference type="SUPFAM" id="SSF51735">
    <property type="entry name" value="NAD(P)-binding Rossmann-fold domains"/>
    <property type="match status" value="1"/>
</dbReference>
<comment type="caution">
    <text evidence="3">The sequence shown here is derived from an EMBL/GenBank/DDBJ whole genome shotgun (WGS) entry which is preliminary data.</text>
</comment>
<keyword evidence="4" id="KW-1185">Reference proteome</keyword>
<keyword evidence="1" id="KW-1133">Transmembrane helix</keyword>
<feature type="transmembrane region" description="Helical" evidence="1">
    <location>
        <begin position="348"/>
        <end position="369"/>
    </location>
</feature>
<dbReference type="Gene3D" id="3.40.50.720">
    <property type="entry name" value="NAD(P)-binding Rossmann-like Domain"/>
    <property type="match status" value="1"/>
</dbReference>
<evidence type="ECO:0000313" key="3">
    <source>
        <dbReference type="EMBL" id="RIA44666.1"/>
    </source>
</evidence>
<sequence length="426" mass="45723">MRVMVLGAGGFIGRHVMVALLAAGHDVVGVVRTMADLPAAFPQIRFEQVDLADATDAQDWRALLQGVDCVVNAAGVLRGRQMEAIHVAMPTALYDGAIRAGVRQIILISAISARDDVYTDYARSKCAGEEALRASGLAWTILRPSLVYGDGSYGGTSLIRGMAGLPFVTPLPGDGRFAFTPIHVRDLAQGVVRVCGNPVFYDRTLEPVGPNTYSLRDLLGRYRAWLGFGRTRFLAIPMPLMRGLGRLGDVAGDGPIATNSLVQLVAGNAGDSAAYAKAIGRRPRSLDDALLARPAQVQDRWHARLFFLAPAIKAMLVLLWLVSAWLGLFHAQEETQRVVAGLGMPQGAALPLRVGSSLADIAVAALVVLDRRARWSTMIQIALVVAYTFTISLATPLVWLDPLGPLFKNLPILLLIATHGAIGDRR</sequence>
<organism evidence="3 4">
    <name type="scientific">Hephaestia caeni</name>
    <dbReference type="NCBI Taxonomy" id="645617"/>
    <lineage>
        <taxon>Bacteria</taxon>
        <taxon>Pseudomonadati</taxon>
        <taxon>Pseudomonadota</taxon>
        <taxon>Alphaproteobacteria</taxon>
        <taxon>Sphingomonadales</taxon>
        <taxon>Sphingomonadaceae</taxon>
        <taxon>Hephaestia</taxon>
    </lineage>
</organism>
<proteinExistence type="predicted"/>
<evidence type="ECO:0000313" key="4">
    <source>
        <dbReference type="Proteomes" id="UP000266568"/>
    </source>
</evidence>
<dbReference type="InterPro" id="IPR025695">
    <property type="entry name" value="DoxX-like"/>
</dbReference>
<dbReference type="EMBL" id="QXDC01000003">
    <property type="protein sequence ID" value="RIA44666.1"/>
    <property type="molecule type" value="Genomic_DNA"/>
</dbReference>
<keyword evidence="1" id="KW-0812">Transmembrane</keyword>
<feature type="transmembrane region" description="Helical" evidence="1">
    <location>
        <begin position="381"/>
        <end position="400"/>
    </location>
</feature>